<dbReference type="OrthoDB" id="9808002at2"/>
<dbReference type="SUPFAM" id="SSF53383">
    <property type="entry name" value="PLP-dependent transferases"/>
    <property type="match status" value="1"/>
</dbReference>
<sequence length="394" mass="42994">MIYLDNSATTHQYDEVTELVYKLSKEAFGNPSSLHTLGLRSAELIREARGRVSKALPAMGEIVFNSGGTEGDYTAIFSTARKLRRRGNKIITSKIEHPAVLEACKRMAEDGFEICYLDVDKTGTINLESLQEALDDKVILVTLMAVNNETGMIQPVASAYDIVKAYNKEHGTNTVFHTDAVQAFGKMNLRSAPFDIITISGHKFHAPKGVGAMYMKSGLKLPALIPGGGQESGYRSGTENTQGIAGFGLATELAYDNLTEKQKLLAILNNRLREGLISELDDIIVNGTIEMGFEISDYGKRCPSVLNVSFLGSRGEVILHTLEQEEIYVSTGSACSSHKNSDSHVLAAMGLGHKEIEGAIRFSISEFNTLEEMDEAAAKVSAAVKRFRRLGSFR</sequence>
<evidence type="ECO:0000256" key="5">
    <source>
        <dbReference type="ARBA" id="ARBA00023004"/>
    </source>
</evidence>
<dbReference type="PROSITE" id="PS00595">
    <property type="entry name" value="AA_TRANSFER_CLASS_5"/>
    <property type="match status" value="1"/>
</dbReference>
<dbReference type="Gene3D" id="3.40.640.10">
    <property type="entry name" value="Type I PLP-dependent aspartate aminotransferase-like (Major domain)"/>
    <property type="match status" value="1"/>
</dbReference>
<dbReference type="PIRSF" id="PIRSF005572">
    <property type="entry name" value="NifS"/>
    <property type="match status" value="1"/>
</dbReference>
<dbReference type="Gene3D" id="3.90.1150.10">
    <property type="entry name" value="Aspartate Aminotransferase, domain 1"/>
    <property type="match status" value="1"/>
</dbReference>
<dbReference type="InterPro" id="IPR015422">
    <property type="entry name" value="PyrdxlP-dep_Trfase_small"/>
</dbReference>
<organism evidence="9 10">
    <name type="scientific">Mogibacterium pumilum</name>
    <dbReference type="NCBI Taxonomy" id="86332"/>
    <lineage>
        <taxon>Bacteria</taxon>
        <taxon>Bacillati</taxon>
        <taxon>Bacillota</taxon>
        <taxon>Clostridia</taxon>
        <taxon>Peptostreptococcales</taxon>
        <taxon>Anaerovoracaceae</taxon>
        <taxon>Mogibacterium</taxon>
    </lineage>
</organism>
<evidence type="ECO:0000313" key="9">
    <source>
        <dbReference type="EMBL" id="ASS38121.1"/>
    </source>
</evidence>
<evidence type="ECO:0000256" key="1">
    <source>
        <dbReference type="ARBA" id="ARBA00001933"/>
    </source>
</evidence>
<name>A0A223AT28_9FIRM</name>
<dbReference type="AlphaFoldDB" id="A0A223AT28"/>
<evidence type="ECO:0000256" key="7">
    <source>
        <dbReference type="RuleBase" id="RU004504"/>
    </source>
</evidence>
<evidence type="ECO:0000256" key="6">
    <source>
        <dbReference type="ARBA" id="ARBA00023014"/>
    </source>
</evidence>
<keyword evidence="3" id="KW-0479">Metal-binding</keyword>
<evidence type="ECO:0000313" key="10">
    <source>
        <dbReference type="Proteomes" id="UP000214689"/>
    </source>
</evidence>
<comment type="similarity">
    <text evidence="2">Belongs to the class-V pyridoxal-phosphate-dependent aminotransferase family. NifS/IscS subfamily.</text>
</comment>
<dbReference type="PANTHER" id="PTHR11601">
    <property type="entry name" value="CYSTEINE DESULFURYLASE FAMILY MEMBER"/>
    <property type="match status" value="1"/>
</dbReference>
<dbReference type="Gene3D" id="1.10.260.50">
    <property type="match status" value="1"/>
</dbReference>
<proteinExistence type="inferred from homology"/>
<comment type="cofactor">
    <cofactor evidence="1 7">
        <name>pyridoxal 5'-phosphate</name>
        <dbReference type="ChEBI" id="CHEBI:597326"/>
    </cofactor>
</comment>
<dbReference type="InterPro" id="IPR015421">
    <property type="entry name" value="PyrdxlP-dep_Trfase_major"/>
</dbReference>
<dbReference type="Pfam" id="PF00266">
    <property type="entry name" value="Aminotran_5"/>
    <property type="match status" value="1"/>
</dbReference>
<dbReference type="GO" id="GO:0003824">
    <property type="term" value="F:catalytic activity"/>
    <property type="evidence" value="ECO:0007669"/>
    <property type="project" value="UniProtKB-ARBA"/>
</dbReference>
<reference evidence="10" key="1">
    <citation type="submission" date="2016-05" db="EMBL/GenBank/DDBJ databases">
        <authorList>
            <person name="Holder M.E."/>
            <person name="Ajami N.J."/>
            <person name="Petrosino J.F."/>
        </authorList>
    </citation>
    <scope>NUCLEOTIDE SEQUENCE [LARGE SCALE GENOMIC DNA]</scope>
    <source>
        <strain evidence="10">ATCC 700696</strain>
    </source>
</reference>
<dbReference type="GO" id="GO:0046872">
    <property type="term" value="F:metal ion binding"/>
    <property type="evidence" value="ECO:0007669"/>
    <property type="project" value="UniProtKB-KW"/>
</dbReference>
<accession>A0A223AT28</accession>
<evidence type="ECO:0000256" key="3">
    <source>
        <dbReference type="ARBA" id="ARBA00022723"/>
    </source>
</evidence>
<dbReference type="EMBL" id="CP016199">
    <property type="protein sequence ID" value="ASS38121.1"/>
    <property type="molecule type" value="Genomic_DNA"/>
</dbReference>
<keyword evidence="6" id="KW-0411">Iron-sulfur</keyword>
<keyword evidence="10" id="KW-1185">Reference proteome</keyword>
<dbReference type="InterPro" id="IPR016454">
    <property type="entry name" value="Cysteine_dSase"/>
</dbReference>
<dbReference type="InterPro" id="IPR000192">
    <property type="entry name" value="Aminotrans_V_dom"/>
</dbReference>
<keyword evidence="4" id="KW-0663">Pyridoxal phosphate</keyword>
<evidence type="ECO:0000259" key="8">
    <source>
        <dbReference type="Pfam" id="PF00266"/>
    </source>
</evidence>
<keyword evidence="5" id="KW-0408">Iron</keyword>
<dbReference type="GO" id="GO:0051536">
    <property type="term" value="F:iron-sulfur cluster binding"/>
    <property type="evidence" value="ECO:0007669"/>
    <property type="project" value="UniProtKB-KW"/>
</dbReference>
<dbReference type="RefSeq" id="WP_094234358.1">
    <property type="nucleotide sequence ID" value="NZ_CP016199.1"/>
</dbReference>
<dbReference type="Proteomes" id="UP000214689">
    <property type="component" value="Chromosome"/>
</dbReference>
<gene>
    <name evidence="9" type="ORF">AXF17_06680</name>
</gene>
<protein>
    <recommendedName>
        <fullName evidence="8">Aminotransferase class V domain-containing protein</fullName>
    </recommendedName>
</protein>
<evidence type="ECO:0000256" key="2">
    <source>
        <dbReference type="ARBA" id="ARBA00006490"/>
    </source>
</evidence>
<evidence type="ECO:0000256" key="4">
    <source>
        <dbReference type="ARBA" id="ARBA00022898"/>
    </source>
</evidence>
<dbReference type="InterPro" id="IPR020578">
    <property type="entry name" value="Aminotrans_V_PyrdxlP_BS"/>
</dbReference>
<dbReference type="InterPro" id="IPR015424">
    <property type="entry name" value="PyrdxlP-dep_Trfase"/>
</dbReference>
<feature type="domain" description="Aminotransferase class V" evidence="8">
    <location>
        <begin position="2"/>
        <end position="374"/>
    </location>
</feature>
<dbReference type="PANTHER" id="PTHR11601:SF50">
    <property type="entry name" value="CYSTEINE DESULFURASE ISCS 2-RELATED"/>
    <property type="match status" value="1"/>
</dbReference>